<evidence type="ECO:0000256" key="1">
    <source>
        <dbReference type="ARBA" id="ARBA00004364"/>
    </source>
</evidence>
<gene>
    <name evidence="15" type="ORF">GDO86_006639</name>
</gene>
<dbReference type="PANTHER" id="PTHR11480">
    <property type="entry name" value="SAPOSIN-RELATED"/>
    <property type="match status" value="1"/>
</dbReference>
<comment type="function">
    <text evidence="10">Pulmonary surfactant-associated proteins promote alveolar stability by lowering the surface tension at the air-liquid interface in the peripheral air spaces. SP-B increases the collapse pressure of palmitic acid to nearly 70 millinewtons per meter.</text>
</comment>
<evidence type="ECO:0000259" key="14">
    <source>
        <dbReference type="PROSITE" id="PS51110"/>
    </source>
</evidence>
<dbReference type="Pfam" id="PF02199">
    <property type="entry name" value="SapA"/>
    <property type="match status" value="1"/>
</dbReference>
<keyword evidence="3" id="KW-0767">Surface film</keyword>
<evidence type="ECO:0000256" key="2">
    <source>
        <dbReference type="ARBA" id="ARBA00011748"/>
    </source>
</evidence>
<dbReference type="InterPro" id="IPR051428">
    <property type="entry name" value="Sphingo_Act-Surfact_Prot"/>
</dbReference>
<keyword evidence="8" id="KW-1015">Disulfide bond</keyword>
<evidence type="ECO:0000259" key="13">
    <source>
        <dbReference type="PROSITE" id="PS50015"/>
    </source>
</evidence>
<dbReference type="PROSITE" id="PS51110">
    <property type="entry name" value="SAP_A"/>
    <property type="match status" value="1"/>
</dbReference>
<proteinExistence type="predicted"/>
<dbReference type="InterPro" id="IPR011001">
    <property type="entry name" value="Saposin-like"/>
</dbReference>
<evidence type="ECO:0000313" key="15">
    <source>
        <dbReference type="EMBL" id="KAG8440977.1"/>
    </source>
</evidence>
<organism evidence="15 16">
    <name type="scientific">Hymenochirus boettgeri</name>
    <name type="common">Congo dwarf clawed frog</name>
    <dbReference type="NCBI Taxonomy" id="247094"/>
    <lineage>
        <taxon>Eukaryota</taxon>
        <taxon>Metazoa</taxon>
        <taxon>Chordata</taxon>
        <taxon>Craniata</taxon>
        <taxon>Vertebrata</taxon>
        <taxon>Euteleostomi</taxon>
        <taxon>Amphibia</taxon>
        <taxon>Batrachia</taxon>
        <taxon>Anura</taxon>
        <taxon>Pipoidea</taxon>
        <taxon>Pipidae</taxon>
        <taxon>Pipinae</taxon>
        <taxon>Hymenochirus</taxon>
    </lineage>
</organism>
<dbReference type="GO" id="GO:0005771">
    <property type="term" value="C:multivesicular body"/>
    <property type="evidence" value="ECO:0007669"/>
    <property type="project" value="TreeGrafter"/>
</dbReference>
<evidence type="ECO:0000256" key="5">
    <source>
        <dbReference type="ARBA" id="ARBA00022713"/>
    </source>
</evidence>
<evidence type="ECO:0000256" key="4">
    <source>
        <dbReference type="ARBA" id="ARBA00022525"/>
    </source>
</evidence>
<dbReference type="SUPFAM" id="SSF47862">
    <property type="entry name" value="Saposin"/>
    <property type="match status" value="2"/>
</dbReference>
<feature type="domain" description="Saposin A-type" evidence="14">
    <location>
        <begin position="285"/>
        <end position="321"/>
    </location>
</feature>
<keyword evidence="6" id="KW-0732">Signal</keyword>
<evidence type="ECO:0000256" key="8">
    <source>
        <dbReference type="ARBA" id="ARBA00023157"/>
    </source>
</evidence>
<sequence length="321" mass="36124">MVKKSSLQDTVKAFLHKQCSYIRVNPLVVECNRLVDQYANLIIAFLEKEINPGTVCSTLKLCPSDQSEHIWNNDLFQNMIIENILPFIQKNVYNAHVKSTQGQNENGEWPLPLPLCWMCKSFVGRIESLIPKTALAHSASQLCRLLPAKIAGVCQCLVEKYTIIILDMILNKLGPQLLCRLVFMCSTNENCEADLPVIPSLDSDLSCDTCLVVTSWIKPTLSYNMTHAEVEAAMRRAHNETALQWNGGQTFLQKHHSELSVILHKQWDQMKTCQALGACQTLVNASPENSGCAAGPSYWCQNLETAKKCEAVDHCLKYMWH</sequence>
<keyword evidence="16" id="KW-1185">Reference proteome</keyword>
<keyword evidence="9" id="KW-0325">Glycoprotein</keyword>
<comment type="caution">
    <text evidence="15">The sequence shown here is derived from an EMBL/GenBank/DDBJ whole genome shotgun (WGS) entry which is preliminary data.</text>
</comment>
<dbReference type="OrthoDB" id="8889685at2759"/>
<dbReference type="EMBL" id="JAACNH010000006">
    <property type="protein sequence ID" value="KAG8440977.1"/>
    <property type="molecule type" value="Genomic_DNA"/>
</dbReference>
<dbReference type="PROSITE" id="PS50015">
    <property type="entry name" value="SAP_B"/>
    <property type="match status" value="2"/>
</dbReference>
<dbReference type="GO" id="GO:0007585">
    <property type="term" value="P:respiratory gaseous exchange by respiratory system"/>
    <property type="evidence" value="ECO:0007669"/>
    <property type="project" value="UniProtKB-KW"/>
</dbReference>
<dbReference type="Proteomes" id="UP000812440">
    <property type="component" value="Chromosome 3"/>
</dbReference>
<dbReference type="PANTHER" id="PTHR11480:SF33">
    <property type="entry name" value="PULMONARY SURFACTANT-ASSOCIATED PROTEIN B"/>
    <property type="match status" value="1"/>
</dbReference>
<dbReference type="Pfam" id="PF03489">
    <property type="entry name" value="SapB_2"/>
    <property type="match status" value="1"/>
</dbReference>
<name>A0A8T2JBN0_9PIPI</name>
<dbReference type="InterPro" id="IPR008138">
    <property type="entry name" value="SapB_2"/>
</dbReference>
<reference evidence="15" key="1">
    <citation type="thesis" date="2020" institute="ProQuest LLC" country="789 East Eisenhower Parkway, Ann Arbor, MI, USA">
        <title>Comparative Genomics and Chromosome Evolution.</title>
        <authorList>
            <person name="Mudd A.B."/>
        </authorList>
    </citation>
    <scope>NUCLEOTIDE SEQUENCE</scope>
    <source>
        <strain evidence="15">Female2</strain>
        <tissue evidence="15">Blood</tissue>
    </source>
</reference>
<comment type="subcellular location">
    <subcellularLocation>
        <location evidence="1">Secreted</location>
        <location evidence="1">Extracellular space</location>
        <location evidence="1">Surface film</location>
    </subcellularLocation>
</comment>
<protein>
    <recommendedName>
        <fullName evidence="11">Pulmonary surfactant-associated protein B</fullName>
    </recommendedName>
    <alternativeName>
        <fullName evidence="12">Pulmonary surfactant-associated proteolipid SPL(Phe)</fullName>
    </alternativeName>
</protein>
<dbReference type="SMART" id="SM00162">
    <property type="entry name" value="SAPA"/>
    <property type="match status" value="1"/>
</dbReference>
<evidence type="ECO:0000313" key="16">
    <source>
        <dbReference type="Proteomes" id="UP000812440"/>
    </source>
</evidence>
<evidence type="ECO:0000256" key="7">
    <source>
        <dbReference type="ARBA" id="ARBA00022737"/>
    </source>
</evidence>
<keyword evidence="7" id="KW-0677">Repeat</keyword>
<comment type="subunit">
    <text evidence="2">Homodimer; disulfide-linked.</text>
</comment>
<evidence type="ECO:0000256" key="11">
    <source>
        <dbReference type="ARBA" id="ARBA00041094"/>
    </source>
</evidence>
<feature type="domain" description="Saposin B-type" evidence="13">
    <location>
        <begin position="1"/>
        <end position="66"/>
    </location>
</feature>
<accession>A0A8T2JBN0</accession>
<evidence type="ECO:0000256" key="9">
    <source>
        <dbReference type="ARBA" id="ARBA00023180"/>
    </source>
</evidence>
<evidence type="ECO:0000256" key="3">
    <source>
        <dbReference type="ARBA" id="ARBA00022439"/>
    </source>
</evidence>
<keyword evidence="4" id="KW-0964">Secreted</keyword>
<evidence type="ECO:0000256" key="6">
    <source>
        <dbReference type="ARBA" id="ARBA00022729"/>
    </source>
</evidence>
<feature type="domain" description="Saposin B-type" evidence="13">
    <location>
        <begin position="112"/>
        <end position="189"/>
    </location>
</feature>
<keyword evidence="5" id="KW-0305">Gaseous exchange</keyword>
<dbReference type="AlphaFoldDB" id="A0A8T2JBN0"/>
<dbReference type="Gene3D" id="1.10.225.10">
    <property type="entry name" value="Saposin-like"/>
    <property type="match status" value="3"/>
</dbReference>
<dbReference type="GO" id="GO:0005576">
    <property type="term" value="C:extracellular region"/>
    <property type="evidence" value="ECO:0007669"/>
    <property type="project" value="UniProtKB-SubCell"/>
</dbReference>
<dbReference type="InterPro" id="IPR008139">
    <property type="entry name" value="SaposinB_dom"/>
</dbReference>
<evidence type="ECO:0000256" key="12">
    <source>
        <dbReference type="ARBA" id="ARBA00041785"/>
    </source>
</evidence>
<dbReference type="SMART" id="SM00741">
    <property type="entry name" value="SapB"/>
    <property type="match status" value="2"/>
</dbReference>
<dbReference type="InterPro" id="IPR003119">
    <property type="entry name" value="SAP_A"/>
</dbReference>
<evidence type="ECO:0000256" key="10">
    <source>
        <dbReference type="ARBA" id="ARBA00037221"/>
    </source>
</evidence>